<reference evidence="1 2" key="1">
    <citation type="submission" date="2021-06" db="EMBL/GenBank/DDBJ databases">
        <authorList>
            <person name="Palmer J.M."/>
        </authorList>
    </citation>
    <scope>NUCLEOTIDE SEQUENCE [LARGE SCALE GENOMIC DNA]</scope>
    <source>
        <strain evidence="1 2">XC_2019</strain>
        <tissue evidence="1">Muscle</tissue>
    </source>
</reference>
<evidence type="ECO:0000313" key="2">
    <source>
        <dbReference type="Proteomes" id="UP001434883"/>
    </source>
</evidence>
<proteinExistence type="predicted"/>
<dbReference type="EMBL" id="JAHRIN010072841">
    <property type="protein sequence ID" value="MEQ2216875.1"/>
    <property type="molecule type" value="Genomic_DNA"/>
</dbReference>
<protein>
    <submittedName>
        <fullName evidence="1">Uncharacterized protein</fullName>
    </submittedName>
</protein>
<sequence length="104" mass="11379">MILSLHIKSLSIKFTGQNDDKRKQCLKVNPSGVTHAMGFVTCSLVVCPDADIEKTWFPLSFGGVENSSALTTEEVAPESTINEIFFPETIRSNIGKALYASEVK</sequence>
<gene>
    <name evidence="1" type="ORF">XENOCAPTIV_024232</name>
</gene>
<accession>A0ABV0S9K3</accession>
<comment type="caution">
    <text evidence="1">The sequence shown here is derived from an EMBL/GenBank/DDBJ whole genome shotgun (WGS) entry which is preliminary data.</text>
</comment>
<organism evidence="1 2">
    <name type="scientific">Xenoophorus captivus</name>
    <dbReference type="NCBI Taxonomy" id="1517983"/>
    <lineage>
        <taxon>Eukaryota</taxon>
        <taxon>Metazoa</taxon>
        <taxon>Chordata</taxon>
        <taxon>Craniata</taxon>
        <taxon>Vertebrata</taxon>
        <taxon>Euteleostomi</taxon>
        <taxon>Actinopterygii</taxon>
        <taxon>Neopterygii</taxon>
        <taxon>Teleostei</taxon>
        <taxon>Neoteleostei</taxon>
        <taxon>Acanthomorphata</taxon>
        <taxon>Ovalentaria</taxon>
        <taxon>Atherinomorphae</taxon>
        <taxon>Cyprinodontiformes</taxon>
        <taxon>Goodeidae</taxon>
        <taxon>Xenoophorus</taxon>
    </lineage>
</organism>
<keyword evidence="2" id="KW-1185">Reference proteome</keyword>
<name>A0ABV0S9K3_9TELE</name>
<evidence type="ECO:0000313" key="1">
    <source>
        <dbReference type="EMBL" id="MEQ2216875.1"/>
    </source>
</evidence>
<dbReference type="Proteomes" id="UP001434883">
    <property type="component" value="Unassembled WGS sequence"/>
</dbReference>